<reference evidence="3 4" key="1">
    <citation type="journal article" date="2012" name="Eukaryot. Cell">
        <title>Genome sequence of the fungus Glarea lozoyensis: the first genome sequence of a species from the Helotiaceae family.</title>
        <authorList>
            <person name="Youssar L."/>
            <person name="Gruening B.A."/>
            <person name="Erxleben A."/>
            <person name="Guenther S."/>
            <person name="Huettel W."/>
        </authorList>
    </citation>
    <scope>NUCLEOTIDE SEQUENCE [LARGE SCALE GENOMIC DNA]</scope>
    <source>
        <strain evidence="4">ATCC 74030 / MF5533</strain>
    </source>
</reference>
<feature type="signal peptide" evidence="2">
    <location>
        <begin position="1"/>
        <end position="28"/>
    </location>
</feature>
<proteinExistence type="predicted"/>
<accession>H0EV57</accession>
<keyword evidence="2" id="KW-0732">Signal</keyword>
<feature type="transmembrane region" description="Helical" evidence="1">
    <location>
        <begin position="102"/>
        <end position="126"/>
    </location>
</feature>
<organism evidence="3 4">
    <name type="scientific">Glarea lozoyensis (strain ATCC 74030 / MF5533)</name>
    <dbReference type="NCBI Taxonomy" id="1104152"/>
    <lineage>
        <taxon>Eukaryota</taxon>
        <taxon>Fungi</taxon>
        <taxon>Dikarya</taxon>
        <taxon>Ascomycota</taxon>
        <taxon>Pezizomycotina</taxon>
        <taxon>Leotiomycetes</taxon>
        <taxon>Helotiales</taxon>
        <taxon>Helotiaceae</taxon>
        <taxon>Glarea</taxon>
    </lineage>
</organism>
<dbReference type="InParanoid" id="H0EV57"/>
<feature type="chain" id="PRO_5003532375" evidence="2">
    <location>
        <begin position="29"/>
        <end position="149"/>
    </location>
</feature>
<gene>
    <name evidence="3" type="ORF">M7I_6650</name>
</gene>
<evidence type="ECO:0000256" key="2">
    <source>
        <dbReference type="SAM" id="SignalP"/>
    </source>
</evidence>
<dbReference type="HOGENOM" id="CLU_1749845_0_0_1"/>
<evidence type="ECO:0000313" key="4">
    <source>
        <dbReference type="Proteomes" id="UP000005446"/>
    </source>
</evidence>
<evidence type="ECO:0000313" key="3">
    <source>
        <dbReference type="EMBL" id="EHK97598.1"/>
    </source>
</evidence>
<keyword evidence="1" id="KW-0812">Transmembrane</keyword>
<keyword evidence="4" id="KW-1185">Reference proteome</keyword>
<dbReference type="AlphaFoldDB" id="H0EV57"/>
<protein>
    <submittedName>
        <fullName evidence="3">Uncharacterized protein</fullName>
    </submittedName>
</protein>
<keyword evidence="1" id="KW-1133">Transmembrane helix</keyword>
<dbReference type="EMBL" id="AGUE01000186">
    <property type="protein sequence ID" value="EHK97598.1"/>
    <property type="molecule type" value="Genomic_DNA"/>
</dbReference>
<keyword evidence="1" id="KW-0472">Membrane</keyword>
<dbReference type="Proteomes" id="UP000005446">
    <property type="component" value="Unassembled WGS sequence"/>
</dbReference>
<evidence type="ECO:0000256" key="1">
    <source>
        <dbReference type="SAM" id="Phobius"/>
    </source>
</evidence>
<comment type="caution">
    <text evidence="3">The sequence shown here is derived from an EMBL/GenBank/DDBJ whole genome shotgun (WGS) entry which is preliminary data.</text>
</comment>
<name>H0EV57_GLAL7</name>
<sequence length="149" mass="17082">MEFFQRLKNRRRPTIFFLLLVQTVHTTGISDYFENVENFVSRVEKNPENPTITQPTRRLLHKQPIPPFVIPPLPIPLPKKSNTLPSTTTQTPHKMKYPQMEVFIYGMFVFGAAIVVALFVGLLVLIARFSLCACWPVRERDEEVGRGGA</sequence>